<dbReference type="EMBL" id="MH825712">
    <property type="protein sequence ID" value="AYD87398.1"/>
    <property type="molecule type" value="Genomic_DNA"/>
</dbReference>
<evidence type="ECO:0000313" key="3">
    <source>
        <dbReference type="Proteomes" id="UP000281993"/>
    </source>
</evidence>
<gene>
    <name evidence="2" type="primary">104</name>
    <name evidence="2" type="ORF">SEA_VALENTINIPUFF_104</name>
</gene>
<reference evidence="2 3" key="1">
    <citation type="submission" date="2018-08" db="EMBL/GenBank/DDBJ databases">
        <authorList>
            <person name="Preder H."/>
            <person name="Servin-Meza L.A."/>
            <person name="Bonilla J.A."/>
            <person name="Klyczek K."/>
            <person name="Garlena R.A."/>
            <person name="Russell D.A."/>
            <person name="Pope W.H."/>
            <person name="Jacobs-Sera D."/>
            <person name="Hatfull G.F."/>
        </authorList>
    </citation>
    <scope>NUCLEOTIDE SEQUENCE [LARGE SCALE GENOMIC DNA]</scope>
</reference>
<evidence type="ECO:0000256" key="1">
    <source>
        <dbReference type="SAM" id="MobiDB-lite"/>
    </source>
</evidence>
<dbReference type="Proteomes" id="UP000281993">
    <property type="component" value="Segment"/>
</dbReference>
<sequence>MSNRQERIARKRQQRETGEHYFHEQKRPTPISQLKFLRGMVQRADGSMAPRRLRVRERFLAARGLQYGDRGKIIPKDA</sequence>
<keyword evidence="3" id="KW-1185">Reference proteome</keyword>
<name>A0A386KP78_9CAUD</name>
<accession>A0A386KP78</accession>
<organism evidence="2 3">
    <name type="scientific">Microbacterium phage ValentiniPuff</name>
    <dbReference type="NCBI Taxonomy" id="2315705"/>
    <lineage>
        <taxon>Viruses</taxon>
        <taxon>Duplodnaviria</taxon>
        <taxon>Heunggongvirae</taxon>
        <taxon>Uroviricota</taxon>
        <taxon>Caudoviricetes</taxon>
        <taxon>Valentinivirus</taxon>
        <taxon>Valentinivirus valentinipuff</taxon>
    </lineage>
</organism>
<feature type="region of interest" description="Disordered" evidence="1">
    <location>
        <begin position="1"/>
        <end position="27"/>
    </location>
</feature>
<proteinExistence type="predicted"/>
<protein>
    <submittedName>
        <fullName evidence="2">Uncharacterized protein</fullName>
    </submittedName>
</protein>
<evidence type="ECO:0000313" key="2">
    <source>
        <dbReference type="EMBL" id="AYD87398.1"/>
    </source>
</evidence>